<gene>
    <name evidence="1" type="ORF">ARMGADRAFT_893833</name>
</gene>
<dbReference type="AlphaFoldDB" id="A0A2H3CUA5"/>
<evidence type="ECO:0000313" key="1">
    <source>
        <dbReference type="EMBL" id="PBK80327.1"/>
    </source>
</evidence>
<dbReference type="OrthoDB" id="3221235at2759"/>
<protein>
    <recommendedName>
        <fullName evidence="3">F-box domain-containing protein</fullName>
    </recommendedName>
</protein>
<organism evidence="1 2">
    <name type="scientific">Armillaria gallica</name>
    <name type="common">Bulbous honey fungus</name>
    <name type="synonym">Armillaria bulbosa</name>
    <dbReference type="NCBI Taxonomy" id="47427"/>
    <lineage>
        <taxon>Eukaryota</taxon>
        <taxon>Fungi</taxon>
        <taxon>Dikarya</taxon>
        <taxon>Basidiomycota</taxon>
        <taxon>Agaricomycotina</taxon>
        <taxon>Agaricomycetes</taxon>
        <taxon>Agaricomycetidae</taxon>
        <taxon>Agaricales</taxon>
        <taxon>Marasmiineae</taxon>
        <taxon>Physalacriaceae</taxon>
        <taxon>Armillaria</taxon>
    </lineage>
</organism>
<feature type="non-terminal residue" evidence="1">
    <location>
        <position position="99"/>
    </location>
</feature>
<evidence type="ECO:0000313" key="2">
    <source>
        <dbReference type="Proteomes" id="UP000217790"/>
    </source>
</evidence>
<sequence>KEIHKYDAEISRMKSVLEKFQNVRKSLSDCIQTSEALLAPIHRVPHDVLQYIFECLCVSVSYNSFPKCDNMLLISTTPFYLSSVCFYWRSICLSSSGLW</sequence>
<dbReference type="InParanoid" id="A0A2H3CUA5"/>
<evidence type="ECO:0008006" key="3">
    <source>
        <dbReference type="Google" id="ProtNLM"/>
    </source>
</evidence>
<name>A0A2H3CUA5_ARMGA</name>
<dbReference type="STRING" id="47427.A0A2H3CUA5"/>
<dbReference type="EMBL" id="KZ293748">
    <property type="protein sequence ID" value="PBK80327.1"/>
    <property type="molecule type" value="Genomic_DNA"/>
</dbReference>
<dbReference type="Proteomes" id="UP000217790">
    <property type="component" value="Unassembled WGS sequence"/>
</dbReference>
<proteinExistence type="predicted"/>
<feature type="non-terminal residue" evidence="1">
    <location>
        <position position="1"/>
    </location>
</feature>
<keyword evidence="2" id="KW-1185">Reference proteome</keyword>
<accession>A0A2H3CUA5</accession>
<reference evidence="2" key="1">
    <citation type="journal article" date="2017" name="Nat. Ecol. Evol.">
        <title>Genome expansion and lineage-specific genetic innovations in the forest pathogenic fungi Armillaria.</title>
        <authorList>
            <person name="Sipos G."/>
            <person name="Prasanna A.N."/>
            <person name="Walter M.C."/>
            <person name="O'Connor E."/>
            <person name="Balint B."/>
            <person name="Krizsan K."/>
            <person name="Kiss B."/>
            <person name="Hess J."/>
            <person name="Varga T."/>
            <person name="Slot J."/>
            <person name="Riley R."/>
            <person name="Boka B."/>
            <person name="Rigling D."/>
            <person name="Barry K."/>
            <person name="Lee J."/>
            <person name="Mihaltcheva S."/>
            <person name="LaButti K."/>
            <person name="Lipzen A."/>
            <person name="Waldron R."/>
            <person name="Moloney N.M."/>
            <person name="Sperisen C."/>
            <person name="Kredics L."/>
            <person name="Vagvoelgyi C."/>
            <person name="Patrignani A."/>
            <person name="Fitzpatrick D."/>
            <person name="Nagy I."/>
            <person name="Doyle S."/>
            <person name="Anderson J.B."/>
            <person name="Grigoriev I.V."/>
            <person name="Gueldener U."/>
            <person name="Muensterkoetter M."/>
            <person name="Nagy L.G."/>
        </authorList>
    </citation>
    <scope>NUCLEOTIDE SEQUENCE [LARGE SCALE GENOMIC DNA]</scope>
    <source>
        <strain evidence="2">Ar21-2</strain>
    </source>
</reference>